<evidence type="ECO:0000313" key="12">
    <source>
        <dbReference type="EMBL" id="SDZ50573.1"/>
    </source>
</evidence>
<dbReference type="EMBL" id="FNQB01000003">
    <property type="protein sequence ID" value="SDZ50573.1"/>
    <property type="molecule type" value="Genomic_DNA"/>
</dbReference>
<evidence type="ECO:0000256" key="1">
    <source>
        <dbReference type="ARBA" id="ARBA00004141"/>
    </source>
</evidence>
<dbReference type="InterPro" id="IPR001807">
    <property type="entry name" value="ClC"/>
</dbReference>
<keyword evidence="13" id="KW-1185">Reference proteome</keyword>
<feature type="transmembrane region" description="Helical" evidence="11">
    <location>
        <begin position="288"/>
        <end position="307"/>
    </location>
</feature>
<feature type="transmembrane region" description="Helical" evidence="11">
    <location>
        <begin position="366"/>
        <end position="386"/>
    </location>
</feature>
<evidence type="ECO:0000256" key="11">
    <source>
        <dbReference type="SAM" id="Phobius"/>
    </source>
</evidence>
<accession>A0A1H3TJW1</accession>
<evidence type="ECO:0000256" key="7">
    <source>
        <dbReference type="ARBA" id="ARBA00023173"/>
    </source>
</evidence>
<name>A0A1H3TJW1_9ACTN</name>
<dbReference type="AlphaFoldDB" id="A0A1H3TJW1"/>
<evidence type="ECO:0000256" key="5">
    <source>
        <dbReference type="ARBA" id="ARBA00023065"/>
    </source>
</evidence>
<feature type="compositionally biased region" description="Low complexity" evidence="10">
    <location>
        <begin position="8"/>
        <end position="21"/>
    </location>
</feature>
<keyword evidence="3 11" id="KW-0812">Transmembrane</keyword>
<organism evidence="12 13">
    <name type="scientific">Asanoa ishikariensis</name>
    <dbReference type="NCBI Taxonomy" id="137265"/>
    <lineage>
        <taxon>Bacteria</taxon>
        <taxon>Bacillati</taxon>
        <taxon>Actinomycetota</taxon>
        <taxon>Actinomycetes</taxon>
        <taxon>Micromonosporales</taxon>
        <taxon>Micromonosporaceae</taxon>
        <taxon>Asanoa</taxon>
    </lineage>
</organism>
<keyword evidence="4 11" id="KW-1133">Transmembrane helix</keyword>
<reference evidence="13" key="1">
    <citation type="submission" date="2016-10" db="EMBL/GenBank/DDBJ databases">
        <authorList>
            <person name="Varghese N."/>
            <person name="Submissions S."/>
        </authorList>
    </citation>
    <scope>NUCLEOTIDE SEQUENCE [LARGE SCALE GENOMIC DNA]</scope>
    <source>
        <strain evidence="13">DSM 44718</strain>
    </source>
</reference>
<feature type="region of interest" description="Disordered" evidence="10">
    <location>
        <begin position="444"/>
        <end position="468"/>
    </location>
</feature>
<evidence type="ECO:0000256" key="10">
    <source>
        <dbReference type="SAM" id="MobiDB-lite"/>
    </source>
</evidence>
<keyword evidence="9" id="KW-0407">Ion channel</keyword>
<gene>
    <name evidence="12" type="ORF">SAMN05421684_5922</name>
</gene>
<dbReference type="STRING" id="137265.SAMN05421684_5922"/>
<dbReference type="GO" id="GO:0005254">
    <property type="term" value="F:chloride channel activity"/>
    <property type="evidence" value="ECO:0007669"/>
    <property type="project" value="UniProtKB-KW"/>
</dbReference>
<protein>
    <submittedName>
        <fullName evidence="12">H+/Cl-antiporter ClcA</fullName>
    </submittedName>
</protein>
<dbReference type="GO" id="GO:0034707">
    <property type="term" value="C:chloride channel complex"/>
    <property type="evidence" value="ECO:0007669"/>
    <property type="project" value="UniProtKB-KW"/>
</dbReference>
<keyword evidence="6 11" id="KW-0472">Membrane</keyword>
<keyword evidence="7" id="KW-0869">Chloride channel</keyword>
<dbReference type="InterPro" id="IPR014743">
    <property type="entry name" value="Cl-channel_core"/>
</dbReference>
<proteinExistence type="predicted"/>
<dbReference type="SUPFAM" id="SSF81340">
    <property type="entry name" value="Clc chloride channel"/>
    <property type="match status" value="1"/>
</dbReference>
<evidence type="ECO:0000256" key="6">
    <source>
        <dbReference type="ARBA" id="ARBA00023136"/>
    </source>
</evidence>
<feature type="transmembrane region" description="Helical" evidence="11">
    <location>
        <begin position="255"/>
        <end position="276"/>
    </location>
</feature>
<dbReference type="PANTHER" id="PTHR43427:SF6">
    <property type="entry name" value="CHLORIDE CHANNEL PROTEIN CLC-E"/>
    <property type="match status" value="1"/>
</dbReference>
<keyword evidence="2" id="KW-0813">Transport</keyword>
<evidence type="ECO:0000256" key="2">
    <source>
        <dbReference type="ARBA" id="ARBA00022448"/>
    </source>
</evidence>
<keyword evidence="8" id="KW-0868">Chloride</keyword>
<dbReference type="Gene3D" id="1.10.3080.10">
    <property type="entry name" value="Clc chloride channel"/>
    <property type="match status" value="1"/>
</dbReference>
<evidence type="ECO:0000256" key="4">
    <source>
        <dbReference type="ARBA" id="ARBA00022989"/>
    </source>
</evidence>
<evidence type="ECO:0000256" key="8">
    <source>
        <dbReference type="ARBA" id="ARBA00023214"/>
    </source>
</evidence>
<feature type="region of interest" description="Disordered" evidence="10">
    <location>
        <begin position="1"/>
        <end position="21"/>
    </location>
</feature>
<comment type="subcellular location">
    <subcellularLocation>
        <location evidence="1">Membrane</location>
        <topology evidence="1">Multi-pass membrane protein</topology>
    </subcellularLocation>
</comment>
<feature type="transmembrane region" description="Helical" evidence="11">
    <location>
        <begin position="131"/>
        <end position="157"/>
    </location>
</feature>
<dbReference type="CDD" id="cd00400">
    <property type="entry name" value="Voltage_gated_ClC"/>
    <property type="match status" value="1"/>
</dbReference>
<feature type="transmembrane region" description="Helical" evidence="11">
    <location>
        <begin position="422"/>
        <end position="440"/>
    </location>
</feature>
<feature type="transmembrane region" description="Helical" evidence="11">
    <location>
        <begin position="79"/>
        <end position="100"/>
    </location>
</feature>
<sequence>MGTPTPRTVVASPSSTAAGSPTPMELLRSRGYIALLILGAAVGVPVAIVAYFYLEAVSKAQRFFLTDLPHDLGFAGTPVWWPIPMVAVGGLLVGLSLRYLPGTGGHNPAEGFVAGPTVSARDMPGVAAASLATLAFGAVLGPEAPLVLIGSGLAVLIARLVKRDAPAKALVIVGAAGSFAAISTLLISPLAGAFLLLEAVGVGGSMVSVVLAPGLLAAGIGALIFVGLNHITGFGTFSLAVPNIPVLGTPTVGEFGWAIAIGLAAGVLGTAIRRLAFQIQPYVSRRTLLATPVAGLVVGGLAALFAAVTDKGPEQVLFSGQTALPPLIQQAGAWSVGELLLLVACKSLAYSVSLSSFRGGPTFPGMFIGAAGGLALSHLAGLPLTAGVGMGVGAMTVVMLGGLPLTAVLLTLLFLQAEAVNLISVVIVAVVVAWVTAARLSPWSRPRPPAATHGGRAADPSTADRHNP</sequence>
<evidence type="ECO:0000256" key="9">
    <source>
        <dbReference type="ARBA" id="ARBA00023303"/>
    </source>
</evidence>
<dbReference type="Proteomes" id="UP000199632">
    <property type="component" value="Unassembled WGS sequence"/>
</dbReference>
<feature type="transmembrane region" description="Helical" evidence="11">
    <location>
        <begin position="169"/>
        <end position="197"/>
    </location>
</feature>
<evidence type="ECO:0000313" key="13">
    <source>
        <dbReference type="Proteomes" id="UP000199632"/>
    </source>
</evidence>
<feature type="transmembrane region" description="Helical" evidence="11">
    <location>
        <begin position="327"/>
        <end position="345"/>
    </location>
</feature>
<feature type="transmembrane region" description="Helical" evidence="11">
    <location>
        <begin position="32"/>
        <end position="54"/>
    </location>
</feature>
<dbReference type="Pfam" id="PF00654">
    <property type="entry name" value="Voltage_CLC"/>
    <property type="match status" value="1"/>
</dbReference>
<dbReference type="PANTHER" id="PTHR43427">
    <property type="entry name" value="CHLORIDE CHANNEL PROTEIN CLC-E"/>
    <property type="match status" value="1"/>
</dbReference>
<feature type="transmembrane region" description="Helical" evidence="11">
    <location>
        <begin position="392"/>
        <end position="415"/>
    </location>
</feature>
<dbReference type="InterPro" id="IPR050368">
    <property type="entry name" value="ClC-type_chloride_channel"/>
</dbReference>
<evidence type="ECO:0000256" key="3">
    <source>
        <dbReference type="ARBA" id="ARBA00022692"/>
    </source>
</evidence>
<feature type="transmembrane region" description="Helical" evidence="11">
    <location>
        <begin position="209"/>
        <end position="235"/>
    </location>
</feature>
<keyword evidence="5" id="KW-0406">Ion transport</keyword>